<dbReference type="Pfam" id="PF13411">
    <property type="entry name" value="MerR_1"/>
    <property type="match status" value="1"/>
</dbReference>
<dbReference type="PANTHER" id="PTHR30204:SF15">
    <property type="entry name" value="BLL5018 PROTEIN"/>
    <property type="match status" value="1"/>
</dbReference>
<feature type="compositionally biased region" description="Low complexity" evidence="2">
    <location>
        <begin position="97"/>
        <end position="112"/>
    </location>
</feature>
<comment type="caution">
    <text evidence="4">The sequence shown here is derived from an EMBL/GenBank/DDBJ whole genome shotgun (WGS) entry which is preliminary data.</text>
</comment>
<dbReference type="InterPro" id="IPR009061">
    <property type="entry name" value="DNA-bd_dom_put_sf"/>
</dbReference>
<dbReference type="EMBL" id="JAEKLZ010000151">
    <property type="protein sequence ID" value="MBW8724902.1"/>
    <property type="molecule type" value="Genomic_DNA"/>
</dbReference>
<name>A0A952FHB0_9PROT</name>
<reference evidence="4" key="1">
    <citation type="submission" date="2020-06" db="EMBL/GenBank/DDBJ databases">
        <title>Stable isotope informed genome-resolved metagenomics uncovers potential trophic interactions in rhizosphere soil.</title>
        <authorList>
            <person name="Starr E.P."/>
            <person name="Shi S."/>
            <person name="Blazewicz S.J."/>
            <person name="Koch B.J."/>
            <person name="Probst A.J."/>
            <person name="Hungate B.A."/>
            <person name="Pett-Ridge J."/>
            <person name="Firestone M.K."/>
            <person name="Banfield J.F."/>
        </authorList>
    </citation>
    <scope>NUCLEOTIDE SEQUENCE</scope>
    <source>
        <strain evidence="4">YM_69_17</strain>
    </source>
</reference>
<dbReference type="Gene3D" id="1.10.1660.10">
    <property type="match status" value="1"/>
</dbReference>
<proteinExistence type="predicted"/>
<dbReference type="GO" id="GO:0003700">
    <property type="term" value="F:DNA-binding transcription factor activity"/>
    <property type="evidence" value="ECO:0007669"/>
    <property type="project" value="InterPro"/>
</dbReference>
<evidence type="ECO:0000313" key="4">
    <source>
        <dbReference type="EMBL" id="MBW8724902.1"/>
    </source>
</evidence>
<sequence length="170" mass="18501">MAGIGGSEAKPAPLRKSATAYRTISEVSDDLAVPQHVLRFWETKFSQVRPLKRGGGRRYYRPEDVQLLRRIQRLLYEEGYTIKGVQRLLKEGKSAEADAPAASSDEAASGPARPVPVTRAKPAAKPREEAQLSLLAGAGRAQGISTELRDELTVLLAELKRLQAALRGDA</sequence>
<feature type="domain" description="HTH merR-type" evidence="3">
    <location>
        <begin position="23"/>
        <end position="91"/>
    </location>
</feature>
<accession>A0A952FHB0</accession>
<gene>
    <name evidence="4" type="ORF">JF625_07065</name>
</gene>
<dbReference type="PANTHER" id="PTHR30204">
    <property type="entry name" value="REDOX-CYCLING DRUG-SENSING TRANSCRIPTIONAL ACTIVATOR SOXR"/>
    <property type="match status" value="1"/>
</dbReference>
<dbReference type="AlphaFoldDB" id="A0A952FHB0"/>
<organism evidence="4 5">
    <name type="scientific">Inquilinus limosus</name>
    <dbReference type="NCBI Taxonomy" id="171674"/>
    <lineage>
        <taxon>Bacteria</taxon>
        <taxon>Pseudomonadati</taxon>
        <taxon>Pseudomonadota</taxon>
        <taxon>Alphaproteobacteria</taxon>
        <taxon>Rhodospirillales</taxon>
        <taxon>Rhodospirillaceae</taxon>
        <taxon>Inquilinus</taxon>
    </lineage>
</organism>
<evidence type="ECO:0000256" key="1">
    <source>
        <dbReference type="ARBA" id="ARBA00023125"/>
    </source>
</evidence>
<feature type="region of interest" description="Disordered" evidence="2">
    <location>
        <begin position="93"/>
        <end position="128"/>
    </location>
</feature>
<protein>
    <submittedName>
        <fullName evidence="4">MerR family transcriptional regulator</fullName>
    </submittedName>
</protein>
<dbReference type="Proteomes" id="UP000700706">
    <property type="component" value="Unassembled WGS sequence"/>
</dbReference>
<dbReference type="CDD" id="cd04765">
    <property type="entry name" value="HTH_MlrA-like_sg2"/>
    <property type="match status" value="1"/>
</dbReference>
<dbReference type="PROSITE" id="PS50937">
    <property type="entry name" value="HTH_MERR_2"/>
    <property type="match status" value="1"/>
</dbReference>
<dbReference type="GO" id="GO:0003677">
    <property type="term" value="F:DNA binding"/>
    <property type="evidence" value="ECO:0007669"/>
    <property type="project" value="UniProtKB-KW"/>
</dbReference>
<dbReference type="InterPro" id="IPR047057">
    <property type="entry name" value="MerR_fam"/>
</dbReference>
<keyword evidence="1" id="KW-0238">DNA-binding</keyword>
<evidence type="ECO:0000313" key="5">
    <source>
        <dbReference type="Proteomes" id="UP000700706"/>
    </source>
</evidence>
<evidence type="ECO:0000256" key="2">
    <source>
        <dbReference type="SAM" id="MobiDB-lite"/>
    </source>
</evidence>
<evidence type="ECO:0000259" key="3">
    <source>
        <dbReference type="PROSITE" id="PS50937"/>
    </source>
</evidence>
<dbReference type="InterPro" id="IPR000551">
    <property type="entry name" value="MerR-type_HTH_dom"/>
</dbReference>
<dbReference type="SMART" id="SM00422">
    <property type="entry name" value="HTH_MERR"/>
    <property type="match status" value="1"/>
</dbReference>
<dbReference type="SUPFAM" id="SSF46955">
    <property type="entry name" value="Putative DNA-binding domain"/>
    <property type="match status" value="1"/>
</dbReference>